<evidence type="ECO:0000313" key="1">
    <source>
        <dbReference type="EMBL" id="MFD1044578.1"/>
    </source>
</evidence>
<name>A0ABW3M391_9PSEU</name>
<evidence type="ECO:0008006" key="3">
    <source>
        <dbReference type="Google" id="ProtNLM"/>
    </source>
</evidence>
<dbReference type="Proteomes" id="UP001597045">
    <property type="component" value="Unassembled WGS sequence"/>
</dbReference>
<comment type="caution">
    <text evidence="1">The sequence shown here is derived from an EMBL/GenBank/DDBJ whole genome shotgun (WGS) entry which is preliminary data.</text>
</comment>
<gene>
    <name evidence="1" type="ORF">ACFQ1S_02710</name>
</gene>
<sequence length="80" mass="8362">MVRAEDAFLVSQDFCQGCGVLEGSEVAAGVEGRRVVGAEDFGPNGKIDRNQFRTFFVRVPQGATGLKIDMNAGGAAGKGQ</sequence>
<accession>A0ABW3M391</accession>
<reference evidence="2" key="1">
    <citation type="journal article" date="2019" name="Int. J. Syst. Evol. Microbiol.">
        <title>The Global Catalogue of Microorganisms (GCM) 10K type strain sequencing project: providing services to taxonomists for standard genome sequencing and annotation.</title>
        <authorList>
            <consortium name="The Broad Institute Genomics Platform"/>
            <consortium name="The Broad Institute Genome Sequencing Center for Infectious Disease"/>
            <person name="Wu L."/>
            <person name="Ma J."/>
        </authorList>
    </citation>
    <scope>NUCLEOTIDE SEQUENCE [LARGE SCALE GENOMIC DNA]</scope>
    <source>
        <strain evidence="2">JCM 31486</strain>
    </source>
</reference>
<dbReference type="EMBL" id="JBHTIS010000080">
    <property type="protein sequence ID" value="MFD1044578.1"/>
    <property type="molecule type" value="Genomic_DNA"/>
</dbReference>
<protein>
    <recommendedName>
        <fullName evidence="3">EF-hand domain-containing protein</fullName>
    </recommendedName>
</protein>
<organism evidence="1 2">
    <name type="scientific">Kibdelosporangium lantanae</name>
    <dbReference type="NCBI Taxonomy" id="1497396"/>
    <lineage>
        <taxon>Bacteria</taxon>
        <taxon>Bacillati</taxon>
        <taxon>Actinomycetota</taxon>
        <taxon>Actinomycetes</taxon>
        <taxon>Pseudonocardiales</taxon>
        <taxon>Pseudonocardiaceae</taxon>
        <taxon>Kibdelosporangium</taxon>
    </lineage>
</organism>
<proteinExistence type="predicted"/>
<evidence type="ECO:0000313" key="2">
    <source>
        <dbReference type="Proteomes" id="UP001597045"/>
    </source>
</evidence>
<feature type="non-terminal residue" evidence="1">
    <location>
        <position position="80"/>
    </location>
</feature>
<keyword evidence="2" id="KW-1185">Reference proteome</keyword>